<evidence type="ECO:0000256" key="1">
    <source>
        <dbReference type="SAM" id="MobiDB-lite"/>
    </source>
</evidence>
<dbReference type="AlphaFoldDB" id="A0AAD6ZLP0"/>
<reference evidence="2" key="1">
    <citation type="submission" date="2023-03" db="EMBL/GenBank/DDBJ databases">
        <title>Massive genome expansion in bonnet fungi (Mycena s.s.) driven by repeated elements and novel gene families across ecological guilds.</title>
        <authorList>
            <consortium name="Lawrence Berkeley National Laboratory"/>
            <person name="Harder C.B."/>
            <person name="Miyauchi S."/>
            <person name="Viragh M."/>
            <person name="Kuo A."/>
            <person name="Thoen E."/>
            <person name="Andreopoulos B."/>
            <person name="Lu D."/>
            <person name="Skrede I."/>
            <person name="Drula E."/>
            <person name="Henrissat B."/>
            <person name="Morin E."/>
            <person name="Kohler A."/>
            <person name="Barry K."/>
            <person name="LaButti K."/>
            <person name="Morin E."/>
            <person name="Salamov A."/>
            <person name="Lipzen A."/>
            <person name="Mereny Z."/>
            <person name="Hegedus B."/>
            <person name="Baldrian P."/>
            <person name="Stursova M."/>
            <person name="Weitz H."/>
            <person name="Taylor A."/>
            <person name="Grigoriev I.V."/>
            <person name="Nagy L.G."/>
            <person name="Martin F."/>
            <person name="Kauserud H."/>
        </authorList>
    </citation>
    <scope>NUCLEOTIDE SEQUENCE</scope>
    <source>
        <strain evidence="2">CBHHK002</strain>
    </source>
</reference>
<gene>
    <name evidence="2" type="ORF">DFH08DRAFT_967764</name>
</gene>
<feature type="compositionally biased region" description="Polar residues" evidence="1">
    <location>
        <begin position="76"/>
        <end position="88"/>
    </location>
</feature>
<evidence type="ECO:0000313" key="3">
    <source>
        <dbReference type="Proteomes" id="UP001218218"/>
    </source>
</evidence>
<proteinExistence type="predicted"/>
<protein>
    <submittedName>
        <fullName evidence="2">Uncharacterized protein</fullName>
    </submittedName>
</protein>
<name>A0AAD6ZLP0_9AGAR</name>
<dbReference type="Proteomes" id="UP001218218">
    <property type="component" value="Unassembled WGS sequence"/>
</dbReference>
<comment type="caution">
    <text evidence="2">The sequence shown here is derived from an EMBL/GenBank/DDBJ whole genome shotgun (WGS) entry which is preliminary data.</text>
</comment>
<feature type="compositionally biased region" description="Low complexity" evidence="1">
    <location>
        <begin position="169"/>
        <end position="180"/>
    </location>
</feature>
<evidence type="ECO:0000313" key="2">
    <source>
        <dbReference type="EMBL" id="KAJ7327993.1"/>
    </source>
</evidence>
<feature type="compositionally biased region" description="Basic residues" evidence="1">
    <location>
        <begin position="44"/>
        <end position="54"/>
    </location>
</feature>
<organism evidence="2 3">
    <name type="scientific">Mycena albidolilacea</name>
    <dbReference type="NCBI Taxonomy" id="1033008"/>
    <lineage>
        <taxon>Eukaryota</taxon>
        <taxon>Fungi</taxon>
        <taxon>Dikarya</taxon>
        <taxon>Basidiomycota</taxon>
        <taxon>Agaricomycotina</taxon>
        <taxon>Agaricomycetes</taxon>
        <taxon>Agaricomycetidae</taxon>
        <taxon>Agaricales</taxon>
        <taxon>Marasmiineae</taxon>
        <taxon>Mycenaceae</taxon>
        <taxon>Mycena</taxon>
    </lineage>
</organism>
<dbReference type="EMBL" id="JARIHO010000040">
    <property type="protein sequence ID" value="KAJ7327993.1"/>
    <property type="molecule type" value="Genomic_DNA"/>
</dbReference>
<keyword evidence="3" id="KW-1185">Reference proteome</keyword>
<feature type="region of interest" description="Disordered" evidence="1">
    <location>
        <begin position="24"/>
        <end position="180"/>
    </location>
</feature>
<accession>A0AAD6ZLP0</accession>
<feature type="compositionally biased region" description="Basic and acidic residues" evidence="1">
    <location>
        <begin position="147"/>
        <end position="156"/>
    </location>
</feature>
<sequence length="412" mass="45080">MAFSRAAPPSGPWLRKLLEELGFPQKEPTDLFSDDQGSKEYKRSPHTHTKHIALRYHAPGTKHEQSVQLLGMGPRSSGSVKSPPTITSPLAPPDRIPPQASRVTNQIGGGTDLSLDSSSRYDDGPPSAETEYPFSAVSLPSTNLSDDATHYEDINARDPLPLPPPYSEAPPSASRSGGSANSTSALVLARTFLNHRSWNPNGPDSAPAIDPTTSAPLPENLQEIIQRNPQLLRILGVAIVFDGSPSVLQISRAIGLECAEVGAALKPISSYLDDLDLIVDSNSTITLCKAIEGSLLRRVGTFWIDPAKYHSQVAQWCLVGRRTLDIRDITYASKFWAYHVCNSNPSPELYDALKSSWIPLDPVSRAKLAGIIFWLKEDGGFQAQELLTSYQEHYNKVPEQVQVMNGKLEMFF</sequence>